<feature type="transmembrane region" description="Helical" evidence="7">
    <location>
        <begin position="520"/>
        <end position="538"/>
    </location>
</feature>
<feature type="transmembrane region" description="Helical" evidence="7">
    <location>
        <begin position="694"/>
        <end position="714"/>
    </location>
</feature>
<evidence type="ECO:0000256" key="6">
    <source>
        <dbReference type="ARBA" id="ARBA00023136"/>
    </source>
</evidence>
<keyword evidence="11" id="KW-1185">Reference proteome</keyword>
<dbReference type="PANTHER" id="PTHR16024:SF4">
    <property type="entry name" value="XK-RELATED PROTEIN"/>
    <property type="match status" value="1"/>
</dbReference>
<keyword evidence="5 7" id="KW-1133">Transmembrane helix</keyword>
<sequence length="1324" mass="153282">MMIHQQVGQLVPESSFKTTAAAAVLSHCSSTIPSKFSLLQMQKTMDRNNNSNNESNAINPIDYDAYHHHNHHQKQQHQLQNRIPSSSSNLYGVDNDLGLVDVKSITSLHSSNRTSIRQRTSNTMLSSQNEFHFSASRSNLDCSTNFHAKIPSTISMIDHHQQNADINCTRAISYEDDHNTNIYTEPTIVDVNIDQTVETGQSTNLQSNHSIHFDGKDRIENNHANESFTIVGENMSITLNQGRATQTLFDLNVDRNSAVPNGSVSQHHKEINPSIKLNSMEYNLKNNQNIIIGNETEQIANFPQTQSYHIQQQQPDQFYLQPQLRPTMPNRMDFLPLCDLLFNIISLAAYFCDVVFDLVTAYTLYLNRQFVWCAVALCLIFTSIITTQILSFRWYLKYSQRQCSDLQSFPPKHSLNQNGINNVDPHSRTIDDQCHRQQSSSNSWADQSRLLFIIHCLQCGVLWRYFKLFAPVDLITIKLEVSELCILRMLHAFLEASPMLLLQTYLVWRKSSLDLITDLNIISIFLSLFSICWALSSFNKNIRVEKIHKLVLTWFGVIFQFLWRIGTITSRIVALTVYAVLYKQWLFVVIILHWFSMFLWLMSPHMFRNNIVDEEEQSNDLEEYHRKKQSKRNRFINSLSLAWVYVFCYVNMDDSRSRYRLLAFYATMFLENILLLSISMFFDNRLAISWYSRLAIFLVIGCFLIGLGFMWIYYRFFHIRNLKYSSQPIVIDDPIQSTTSNSAMNDNATAYINANHRQQNINNQNESLSTKEQLILNQLLSDQAQIIKANKNIDTKLMPISQSLLVLNEQIDRNRKNFNAKNISAGVFSCRLNPALKRKKKKPSTIPPLPFSGTTNAIIENGNTNEKCGIKTASEIFSENFNVKSQLNKNLLEQWKPGLQSKNLIHQIQRPMTNSALLENDSSDRTRWNNETNKFRSISISPSMALMKSDPNFRKFRTNFDLSNRLQSTTTPSSMIFPAKNFTDKLIYDFNVIKNDSNRIQNPKKIIRPKPIMQQSINLDSISEINLPCEQFKPIDSIENEPKINEFHSNNLETMKEEETYNYYEYLNSLEKSKKDSGSDCCNDFGILNQSKTSDVFMHRRPPVPGRESRGGKITDNDCVNDIKSRTKWNENGNQNQTEQNESYTDGFYQNIRNKNQRSSMKKKRKRKTKLRTSIKINQKYRSRTIDLSGSNSSVSDHQSNHHSSKSNLSSSGEEGDIESDVNHHPNDRNAYRFNNLQCQQNWKNSNKNRESDHYDQIEENNYDFNAYEGVSHRESDQQTIYGRVETFNRSSIKDQQRNRCIKSITSSSSSIQGDKFKRYHTPL</sequence>
<gene>
    <name evidence="9" type="ORF">SSS_2252</name>
</gene>
<feature type="region of interest" description="Disordered" evidence="8">
    <location>
        <begin position="1097"/>
        <end position="1230"/>
    </location>
</feature>
<dbReference type="OrthoDB" id="6356248at2759"/>
<evidence type="ECO:0000256" key="5">
    <source>
        <dbReference type="ARBA" id="ARBA00022989"/>
    </source>
</evidence>
<feature type="transmembrane region" description="Helical" evidence="7">
    <location>
        <begin position="340"/>
        <end position="359"/>
    </location>
</feature>
<dbReference type="GO" id="GO:0005886">
    <property type="term" value="C:plasma membrane"/>
    <property type="evidence" value="ECO:0007669"/>
    <property type="project" value="UniProtKB-SubCell"/>
</dbReference>
<organism evidence="9">
    <name type="scientific">Sarcoptes scabiei</name>
    <name type="common">Itch mite</name>
    <name type="synonym">Acarus scabiei</name>
    <dbReference type="NCBI Taxonomy" id="52283"/>
    <lineage>
        <taxon>Eukaryota</taxon>
        <taxon>Metazoa</taxon>
        <taxon>Ecdysozoa</taxon>
        <taxon>Arthropoda</taxon>
        <taxon>Chelicerata</taxon>
        <taxon>Arachnida</taxon>
        <taxon>Acari</taxon>
        <taxon>Acariformes</taxon>
        <taxon>Sarcoptiformes</taxon>
        <taxon>Astigmata</taxon>
        <taxon>Psoroptidia</taxon>
        <taxon>Sarcoptoidea</taxon>
        <taxon>Sarcoptidae</taxon>
        <taxon>Sarcoptinae</taxon>
        <taxon>Sarcoptes</taxon>
    </lineage>
</organism>
<dbReference type="EMBL" id="WVUK01000066">
    <property type="protein sequence ID" value="KAF7488091.1"/>
    <property type="molecule type" value="Genomic_DNA"/>
</dbReference>
<feature type="compositionally biased region" description="Basic and acidic residues" evidence="8">
    <location>
        <begin position="1107"/>
        <end position="1129"/>
    </location>
</feature>
<name>A0A834R3N4_SARSC</name>
<evidence type="ECO:0000256" key="8">
    <source>
        <dbReference type="SAM" id="MobiDB-lite"/>
    </source>
</evidence>
<keyword evidence="3" id="KW-1003">Cell membrane</keyword>
<feature type="compositionally biased region" description="Polar residues" evidence="8">
    <location>
        <begin position="1186"/>
        <end position="1195"/>
    </location>
</feature>
<evidence type="ECO:0000313" key="10">
    <source>
        <dbReference type="EnsemblMetazoa" id="KAF7488091.1"/>
    </source>
</evidence>
<feature type="compositionally biased region" description="Basic residues" evidence="8">
    <location>
        <begin position="1160"/>
        <end position="1183"/>
    </location>
</feature>
<accession>A0A834R3N4</accession>
<feature type="transmembrane region" description="Helical" evidence="7">
    <location>
        <begin position="550"/>
        <end position="573"/>
    </location>
</feature>
<feature type="transmembrane region" description="Helical" evidence="7">
    <location>
        <begin position="635"/>
        <end position="652"/>
    </location>
</feature>
<dbReference type="Pfam" id="PF09815">
    <property type="entry name" value="XK-related"/>
    <property type="match status" value="1"/>
</dbReference>
<reference evidence="10" key="3">
    <citation type="submission" date="2022-06" db="UniProtKB">
        <authorList>
            <consortium name="EnsemblMetazoa"/>
        </authorList>
    </citation>
    <scope>IDENTIFICATION</scope>
</reference>
<evidence type="ECO:0000256" key="4">
    <source>
        <dbReference type="ARBA" id="ARBA00022692"/>
    </source>
</evidence>
<keyword evidence="4 7" id="KW-0812">Transmembrane</keyword>
<feature type="transmembrane region" description="Helical" evidence="7">
    <location>
        <begin position="664"/>
        <end position="682"/>
    </location>
</feature>
<evidence type="ECO:0000313" key="11">
    <source>
        <dbReference type="Proteomes" id="UP000070412"/>
    </source>
</evidence>
<evidence type="ECO:0000256" key="1">
    <source>
        <dbReference type="ARBA" id="ARBA00004651"/>
    </source>
</evidence>
<comment type="subcellular location">
    <subcellularLocation>
        <location evidence="1">Cell membrane</location>
        <topology evidence="1">Multi-pass membrane protein</topology>
    </subcellularLocation>
    <subcellularLocation>
        <location evidence="7">Membrane</location>
        <topology evidence="7">Multi-pass membrane protein</topology>
    </subcellularLocation>
</comment>
<feature type="compositionally biased region" description="Basic and acidic residues" evidence="8">
    <location>
        <begin position="1221"/>
        <end position="1230"/>
    </location>
</feature>
<comment type="similarity">
    <text evidence="2 7">Belongs to the XK family.</text>
</comment>
<evidence type="ECO:0000256" key="3">
    <source>
        <dbReference type="ARBA" id="ARBA00022475"/>
    </source>
</evidence>
<evidence type="ECO:0000256" key="2">
    <source>
        <dbReference type="ARBA" id="ARBA00008789"/>
    </source>
</evidence>
<dbReference type="InterPro" id="IPR050895">
    <property type="entry name" value="XK-related_scramblase"/>
</dbReference>
<evidence type="ECO:0000313" key="9">
    <source>
        <dbReference type="EMBL" id="KAF7488091.1"/>
    </source>
</evidence>
<reference evidence="9" key="2">
    <citation type="submission" date="2020-01" db="EMBL/GenBank/DDBJ databases">
        <authorList>
            <person name="Korhonen P.K.K."/>
            <person name="Guangxu M.G."/>
            <person name="Wang T.W."/>
            <person name="Stroehlein A.J.S."/>
            <person name="Young N.D."/>
            <person name="Ang C.-S.A."/>
            <person name="Fernando D.W.F."/>
            <person name="Lu H.L."/>
            <person name="Taylor S.T."/>
            <person name="Ehtesham M.E.M."/>
            <person name="Najaraj S.H.N."/>
            <person name="Harsha G.H.G."/>
            <person name="Madugundu A.M."/>
            <person name="Renuse S.R."/>
            <person name="Holt D.H."/>
            <person name="Pandey A.P."/>
            <person name="Papenfuss A.P."/>
            <person name="Gasser R.B.G."/>
            <person name="Fischer K.F."/>
        </authorList>
    </citation>
    <scope>NUCLEOTIDE SEQUENCE</scope>
    <source>
        <strain evidence="9">SSS_KF_BRIS2020</strain>
    </source>
</reference>
<dbReference type="EnsemblMetazoa" id="SSS_2252s_mrna">
    <property type="protein sequence ID" value="KAF7488091.1"/>
    <property type="gene ID" value="SSS_2252"/>
</dbReference>
<evidence type="ECO:0000256" key="7">
    <source>
        <dbReference type="RuleBase" id="RU910716"/>
    </source>
</evidence>
<dbReference type="InterPro" id="IPR018629">
    <property type="entry name" value="XK-rel"/>
</dbReference>
<feature type="transmembrane region" description="Helical" evidence="7">
    <location>
        <begin position="371"/>
        <end position="396"/>
    </location>
</feature>
<protein>
    <recommendedName>
        <fullName evidence="7">XK-related protein</fullName>
    </recommendedName>
</protein>
<dbReference type="Proteomes" id="UP000070412">
    <property type="component" value="Unassembled WGS sequence"/>
</dbReference>
<feature type="compositionally biased region" description="Low complexity" evidence="8">
    <location>
        <begin position="1130"/>
        <end position="1142"/>
    </location>
</feature>
<keyword evidence="6 7" id="KW-0472">Membrane</keyword>
<feature type="transmembrane region" description="Helical" evidence="7">
    <location>
        <begin position="585"/>
        <end position="602"/>
    </location>
</feature>
<proteinExistence type="inferred from homology"/>
<dbReference type="PANTHER" id="PTHR16024">
    <property type="entry name" value="XK-RELATED PROTEIN"/>
    <property type="match status" value="1"/>
</dbReference>
<reference evidence="11" key="1">
    <citation type="journal article" date="2020" name="PLoS Negl. Trop. Dis.">
        <title>High-quality nuclear genome for Sarcoptes scabiei-A critical resource for a neglected parasite.</title>
        <authorList>
            <person name="Korhonen P.K."/>
            <person name="Gasser R.B."/>
            <person name="Ma G."/>
            <person name="Wang T."/>
            <person name="Stroehlein A.J."/>
            <person name="Young N.D."/>
            <person name="Ang C.S."/>
            <person name="Fernando D.D."/>
            <person name="Lu H.C."/>
            <person name="Taylor S."/>
            <person name="Reynolds S.L."/>
            <person name="Mofiz E."/>
            <person name="Najaraj S.H."/>
            <person name="Gowda H."/>
            <person name="Madugundu A."/>
            <person name="Renuse S."/>
            <person name="Holt D."/>
            <person name="Pandey A."/>
            <person name="Papenfuss A.T."/>
            <person name="Fischer K."/>
        </authorList>
    </citation>
    <scope>NUCLEOTIDE SEQUENCE [LARGE SCALE GENOMIC DNA]</scope>
</reference>